<dbReference type="InterPro" id="IPR046867">
    <property type="entry name" value="AldOxase/xan_DH_MoCoBD2"/>
</dbReference>
<keyword evidence="3" id="KW-0560">Oxidoreductase</keyword>
<dbReference type="InterPro" id="IPR001041">
    <property type="entry name" value="2Fe-2S_ferredoxin-type"/>
</dbReference>
<dbReference type="Gene3D" id="3.30.365.10">
    <property type="entry name" value="Aldehyde oxidase/xanthine dehydrogenase, molybdopterin binding domain"/>
    <property type="match status" value="4"/>
</dbReference>
<organism evidence="7 8">
    <name type="scientific">Formimonas warabiya</name>
    <dbReference type="NCBI Taxonomy" id="1761012"/>
    <lineage>
        <taxon>Bacteria</taxon>
        <taxon>Bacillati</taxon>
        <taxon>Bacillota</taxon>
        <taxon>Clostridia</taxon>
        <taxon>Eubacteriales</taxon>
        <taxon>Peptococcaceae</taxon>
        <taxon>Candidatus Formimonas</taxon>
    </lineage>
</organism>
<dbReference type="GO" id="GO:0051537">
    <property type="term" value="F:2 iron, 2 sulfur cluster binding"/>
    <property type="evidence" value="ECO:0007669"/>
    <property type="project" value="InterPro"/>
</dbReference>
<comment type="cofactor">
    <cofactor evidence="5">
        <name>Mo-molybdopterin cytosine dinucleotide</name>
        <dbReference type="ChEBI" id="CHEBI:71308"/>
    </cofactor>
</comment>
<keyword evidence="4" id="KW-0408">Iron</keyword>
<gene>
    <name evidence="7" type="ORF">DCMF_08680</name>
</gene>
<dbReference type="Pfam" id="PF01315">
    <property type="entry name" value="Ald_Xan_dh_C"/>
    <property type="match status" value="1"/>
</dbReference>
<evidence type="ECO:0000256" key="4">
    <source>
        <dbReference type="ARBA" id="ARBA00023004"/>
    </source>
</evidence>
<evidence type="ECO:0000313" key="7">
    <source>
        <dbReference type="EMBL" id="ATW28474.1"/>
    </source>
</evidence>
<dbReference type="SUPFAM" id="SSF56003">
    <property type="entry name" value="Molybdenum cofactor-binding domain"/>
    <property type="match status" value="1"/>
</dbReference>
<evidence type="ECO:0000256" key="2">
    <source>
        <dbReference type="ARBA" id="ARBA00022723"/>
    </source>
</evidence>
<dbReference type="InterPro" id="IPR017697">
    <property type="entry name" value="Xdh"/>
</dbReference>
<dbReference type="RefSeq" id="WP_148134065.1">
    <property type="nucleotide sequence ID" value="NZ_CP017634.1"/>
</dbReference>
<dbReference type="PROSITE" id="PS00197">
    <property type="entry name" value="2FE2S_FER_1"/>
    <property type="match status" value="1"/>
</dbReference>
<dbReference type="EMBL" id="CP017634">
    <property type="protein sequence ID" value="ATW28474.1"/>
    <property type="molecule type" value="Genomic_DNA"/>
</dbReference>
<proteinExistence type="inferred from homology"/>
<dbReference type="InterPro" id="IPR036884">
    <property type="entry name" value="2Fe-2S-bd_dom_sf"/>
</dbReference>
<protein>
    <submittedName>
        <fullName evidence="7">Selenium-dependent xanthine dehydrogenase</fullName>
    </submittedName>
</protein>
<comment type="similarity">
    <text evidence="1">Belongs to the xanthine dehydrogenase family.</text>
</comment>
<dbReference type="Pfam" id="PF01799">
    <property type="entry name" value="Fer2_2"/>
    <property type="match status" value="1"/>
</dbReference>
<keyword evidence="2" id="KW-0479">Metal-binding</keyword>
<reference evidence="7 8" key="1">
    <citation type="submission" date="2016-10" db="EMBL/GenBank/DDBJ databases">
        <title>Complete Genome Sequence of Peptococcaceae strain DCMF.</title>
        <authorList>
            <person name="Edwards R.J."/>
            <person name="Holland S.I."/>
            <person name="Deshpande N.P."/>
            <person name="Wong Y.K."/>
            <person name="Ertan H."/>
            <person name="Manefield M."/>
            <person name="Russell T.L."/>
            <person name="Lee M.J."/>
        </authorList>
    </citation>
    <scope>NUCLEOTIDE SEQUENCE [LARGE SCALE GENOMIC DNA]</scope>
    <source>
        <strain evidence="7 8">DCMF</strain>
    </source>
</reference>
<accession>A0A3G1L1F4</accession>
<evidence type="ECO:0000256" key="1">
    <source>
        <dbReference type="ARBA" id="ARBA00006849"/>
    </source>
</evidence>
<dbReference type="Proteomes" id="UP000323521">
    <property type="component" value="Chromosome"/>
</dbReference>
<dbReference type="SMART" id="SM01008">
    <property type="entry name" value="Ald_Xan_dh_C"/>
    <property type="match status" value="1"/>
</dbReference>
<dbReference type="AlphaFoldDB" id="A0A3G1L1F4"/>
<dbReference type="InterPro" id="IPR000674">
    <property type="entry name" value="Ald_Oxase/Xan_DH_a/b"/>
</dbReference>
<dbReference type="InterPro" id="IPR012675">
    <property type="entry name" value="Beta-grasp_dom_sf"/>
</dbReference>
<sequence>MFTIDLNGNAYQAKEDMNLLDFLRDELHVTSLKNGCGEGSCGACMVLVDGKAQRACLLTLAKVDSKRLITVEGLTDREKEVYAWAFTKAGAVQCGFCIPGMVISAKGLLDKKPQPTPQEIKEAIRGNICRCTGYVKIEQAIDLAARVFRGELAPAWPECSGIGSALLRLDGREKVLGTGQYVDDMHVQDMLYGAVLRTKYPRALVKHIDVSAVRTYPGVEAVLTAEDVPGSRLEGYIFKDWPVLIGVGEETRYVGDAIALVAATSKKAARAALEMIQVDYEELPPVTTPVQALQEGAPQLHPRGNLLSKTYVKRGNPEDALGKSKYVVTKTYQTPPTEHAFMEPESALAVPDHQGGITVYAATQSVHKDKQGIAHILGLTDDKVRVISKYVGGGFGGKEDLSVQHHAALLARDTGKPVKLTLTRKESLLVHPKRHAMTLEISTGCDGEGRLTAMVAKIVADTGAYASLGPAVLERACTHVPGPYRIPHIELTGLCVYTNNPPAGAFRGFGVTQSVFAGETNLDLLAEQVGISPWEIRYRNALDPGDVMATGQIADADTAVKETLMAVRDTYFDHPGAGIACALKNSGIGVGLPDIGRCKLVVTDGRVRVLTSAQCIGQGLATVMLQIVSTTTGLPEHLLDACPPDTELTPDAGSSTASRQTLFTGEAARQAALKLAERLKEATLAELDGQEFSGEYRGITDSLTSDKPHPVHHVAYSYATHVVILDEQGKVKKVVAAHDVGRAINPLNIEGQIEGGVAMGLGYALREDFPLNNAVPTAKFGTLGLFRSTDMPEIQTIVIEKNASSLAYGAKGIGEISAIPTTAAVASAYYKYDGKIRLQLPLRDTAYRK</sequence>
<dbReference type="KEGG" id="fwa:DCMF_08680"/>
<dbReference type="Gene3D" id="3.10.20.30">
    <property type="match status" value="1"/>
</dbReference>
<evidence type="ECO:0000259" key="6">
    <source>
        <dbReference type="PROSITE" id="PS51085"/>
    </source>
</evidence>
<name>A0A3G1L1F4_FORW1</name>
<dbReference type="FunFam" id="3.30.365.10:FF:000001">
    <property type="entry name" value="Xanthine dehydrogenase oxidase"/>
    <property type="match status" value="1"/>
</dbReference>
<feature type="domain" description="2Fe-2S ferredoxin-type" evidence="6">
    <location>
        <begin position="1"/>
        <end position="74"/>
    </location>
</feature>
<evidence type="ECO:0000256" key="5">
    <source>
        <dbReference type="ARBA" id="ARBA00053029"/>
    </source>
</evidence>
<keyword evidence="8" id="KW-1185">Reference proteome</keyword>
<dbReference type="NCBIfam" id="TIGR03311">
    <property type="entry name" value="Se_dep_XDH"/>
    <property type="match status" value="1"/>
</dbReference>
<dbReference type="InterPro" id="IPR036010">
    <property type="entry name" value="2Fe-2S_ferredoxin-like_sf"/>
</dbReference>
<dbReference type="SUPFAM" id="SSF47741">
    <property type="entry name" value="CO dehydrogenase ISP C-domain like"/>
    <property type="match status" value="1"/>
</dbReference>
<dbReference type="PANTHER" id="PTHR11908:SF157">
    <property type="entry name" value="XANTHINE DEHYDROGENASE SUBUNIT D-RELATED"/>
    <property type="match status" value="1"/>
</dbReference>
<dbReference type="Pfam" id="PF20256">
    <property type="entry name" value="MoCoBD_2"/>
    <property type="match status" value="1"/>
</dbReference>
<dbReference type="CDD" id="cd00207">
    <property type="entry name" value="fer2"/>
    <property type="match status" value="1"/>
</dbReference>
<dbReference type="InterPro" id="IPR008274">
    <property type="entry name" value="AldOxase/xan_DH_MoCoBD1"/>
</dbReference>
<dbReference type="SUPFAM" id="SSF54665">
    <property type="entry name" value="CO dehydrogenase molybdoprotein N-domain-like"/>
    <property type="match status" value="1"/>
</dbReference>
<dbReference type="GO" id="GO:0005506">
    <property type="term" value="F:iron ion binding"/>
    <property type="evidence" value="ECO:0007669"/>
    <property type="project" value="InterPro"/>
</dbReference>
<dbReference type="Gene3D" id="1.10.150.120">
    <property type="entry name" value="[2Fe-2S]-binding domain"/>
    <property type="match status" value="1"/>
</dbReference>
<dbReference type="InterPro" id="IPR037165">
    <property type="entry name" value="AldOxase/xan_DH_Mopterin-bd_sf"/>
</dbReference>
<dbReference type="GO" id="GO:0016491">
    <property type="term" value="F:oxidoreductase activity"/>
    <property type="evidence" value="ECO:0007669"/>
    <property type="project" value="UniProtKB-KW"/>
</dbReference>
<dbReference type="InterPro" id="IPR006058">
    <property type="entry name" value="2Fe2S_fd_BS"/>
</dbReference>
<dbReference type="OrthoDB" id="41753at2"/>
<dbReference type="Pfam" id="PF00111">
    <property type="entry name" value="Fer2"/>
    <property type="match status" value="1"/>
</dbReference>
<dbReference type="PANTHER" id="PTHR11908">
    <property type="entry name" value="XANTHINE DEHYDROGENASE"/>
    <property type="match status" value="1"/>
</dbReference>
<dbReference type="PROSITE" id="PS51085">
    <property type="entry name" value="2FE2S_FER_2"/>
    <property type="match status" value="1"/>
</dbReference>
<dbReference type="SUPFAM" id="SSF54292">
    <property type="entry name" value="2Fe-2S ferredoxin-like"/>
    <property type="match status" value="1"/>
</dbReference>
<evidence type="ECO:0000313" key="8">
    <source>
        <dbReference type="Proteomes" id="UP000323521"/>
    </source>
</evidence>
<dbReference type="InterPro" id="IPR016208">
    <property type="entry name" value="Ald_Oxase/xanthine_DH-like"/>
</dbReference>
<dbReference type="InterPro" id="IPR002888">
    <property type="entry name" value="2Fe-2S-bd"/>
</dbReference>
<dbReference type="Pfam" id="PF02738">
    <property type="entry name" value="MoCoBD_1"/>
    <property type="match status" value="1"/>
</dbReference>
<dbReference type="Gene3D" id="3.90.1170.50">
    <property type="entry name" value="Aldehyde oxidase/xanthine dehydrogenase, a/b hammerhead"/>
    <property type="match status" value="1"/>
</dbReference>
<evidence type="ECO:0000256" key="3">
    <source>
        <dbReference type="ARBA" id="ARBA00023002"/>
    </source>
</evidence>
<dbReference type="InterPro" id="IPR036856">
    <property type="entry name" value="Ald_Oxase/Xan_DH_a/b_sf"/>
</dbReference>